<feature type="transmembrane region" description="Helical" evidence="1">
    <location>
        <begin position="78"/>
        <end position="97"/>
    </location>
</feature>
<dbReference type="Pfam" id="PF14256">
    <property type="entry name" value="YwiC"/>
    <property type="match status" value="1"/>
</dbReference>
<sequence>MSTSPGRRALRRWIPNQHGAWAMLVVPFLAGALPVGFDGWHALLLPAWLLAYCAAFHAQQFVRLRRLSRNPRAPRRHLAPLTGFGAAFAVCAVPLVVAHSWLLIAALCAAPFFAVNIGYAYRNKERATVNGIAAVVPACGMLLVSYRLGSDTVDSGAWQAAAACLLYFAGTVLYVKTMIRERGSEAFRVASAVYHGLAVLAAVSLDPWLAVPFVLFFVRAMALPARRVRIAVVGAVEVLCSVLLLAFIVCGGLLPG</sequence>
<feature type="transmembrane region" description="Helical" evidence="1">
    <location>
        <begin position="20"/>
        <end position="37"/>
    </location>
</feature>
<gene>
    <name evidence="2" type="ORF">RB636_16385</name>
</gene>
<dbReference type="InterPro" id="IPR025576">
    <property type="entry name" value="YwiC"/>
</dbReference>
<protein>
    <submittedName>
        <fullName evidence="2">YwiC-like family protein</fullName>
    </submittedName>
</protein>
<evidence type="ECO:0000256" key="1">
    <source>
        <dbReference type="SAM" id="Phobius"/>
    </source>
</evidence>
<dbReference type="RefSeq" id="WP_331787110.1">
    <property type="nucleotide sequence ID" value="NZ_JAVFKM010000007.1"/>
</dbReference>
<feature type="transmembrane region" description="Helical" evidence="1">
    <location>
        <begin position="103"/>
        <end position="121"/>
    </location>
</feature>
<feature type="transmembrane region" description="Helical" evidence="1">
    <location>
        <begin position="230"/>
        <end position="254"/>
    </location>
</feature>
<comment type="caution">
    <text evidence="2">The sequence shown here is derived from an EMBL/GenBank/DDBJ whole genome shotgun (WGS) entry which is preliminary data.</text>
</comment>
<keyword evidence="1" id="KW-0472">Membrane</keyword>
<organism evidence="2 3">
    <name type="scientific">Streptomyces chrestomyceticus</name>
    <dbReference type="NCBI Taxonomy" id="68185"/>
    <lineage>
        <taxon>Bacteria</taxon>
        <taxon>Bacillati</taxon>
        <taxon>Actinomycetota</taxon>
        <taxon>Actinomycetes</taxon>
        <taxon>Kitasatosporales</taxon>
        <taxon>Streptomycetaceae</taxon>
        <taxon>Streptomyces</taxon>
    </lineage>
</organism>
<dbReference type="Proteomes" id="UP001348265">
    <property type="component" value="Unassembled WGS sequence"/>
</dbReference>
<evidence type="ECO:0000313" key="3">
    <source>
        <dbReference type="Proteomes" id="UP001348265"/>
    </source>
</evidence>
<keyword evidence="1" id="KW-0812">Transmembrane</keyword>
<proteinExistence type="predicted"/>
<dbReference type="EMBL" id="JAVFKM010000007">
    <property type="protein sequence ID" value="MEF3114748.1"/>
    <property type="molecule type" value="Genomic_DNA"/>
</dbReference>
<evidence type="ECO:0000313" key="2">
    <source>
        <dbReference type="EMBL" id="MEF3114748.1"/>
    </source>
</evidence>
<accession>A0ABU7WTC3</accession>
<feature type="transmembrane region" description="Helical" evidence="1">
    <location>
        <begin position="128"/>
        <end position="146"/>
    </location>
</feature>
<feature type="transmembrane region" description="Helical" evidence="1">
    <location>
        <begin position="43"/>
        <end position="62"/>
    </location>
</feature>
<reference evidence="2 3" key="1">
    <citation type="submission" date="2023-08" db="EMBL/GenBank/DDBJ databases">
        <authorList>
            <person name="Sharma P."/>
            <person name="Verma V."/>
            <person name="Mohan M.K."/>
            <person name="Dubey A.K."/>
        </authorList>
    </citation>
    <scope>NUCLEOTIDE SEQUENCE [LARGE SCALE GENOMIC DNA]</scope>
    <source>
        <strain evidence="2 3">ADP4</strain>
    </source>
</reference>
<keyword evidence="1" id="KW-1133">Transmembrane helix</keyword>
<name>A0ABU7WTC3_9ACTN</name>
<feature type="transmembrane region" description="Helical" evidence="1">
    <location>
        <begin position="196"/>
        <end position="218"/>
    </location>
</feature>
<keyword evidence="3" id="KW-1185">Reference proteome</keyword>
<feature type="transmembrane region" description="Helical" evidence="1">
    <location>
        <begin position="158"/>
        <end position="175"/>
    </location>
</feature>